<dbReference type="Pfam" id="PF16407">
    <property type="entry name" value="PKD_2"/>
    <property type="match status" value="1"/>
</dbReference>
<dbReference type="KEGG" id="sphe:GFH32_16300"/>
<keyword evidence="2" id="KW-1185">Reference proteome</keyword>
<organism evidence="1 2">
    <name type="scientific">Sphingobacterium zhuxiongii</name>
    <dbReference type="NCBI Taxonomy" id="2662364"/>
    <lineage>
        <taxon>Bacteria</taxon>
        <taxon>Pseudomonadati</taxon>
        <taxon>Bacteroidota</taxon>
        <taxon>Sphingobacteriia</taxon>
        <taxon>Sphingobacteriales</taxon>
        <taxon>Sphingobacteriaceae</taxon>
        <taxon>Sphingobacterium</taxon>
    </lineage>
</organism>
<evidence type="ECO:0000313" key="1">
    <source>
        <dbReference type="EMBL" id="QGA27786.1"/>
    </source>
</evidence>
<dbReference type="EMBL" id="CP045652">
    <property type="protein sequence ID" value="QGA27786.1"/>
    <property type="molecule type" value="Genomic_DNA"/>
</dbReference>
<dbReference type="InterPro" id="IPR032183">
    <property type="entry name" value="PKD-like"/>
</dbReference>
<accession>A0A5Q0QE08</accession>
<protein>
    <recommendedName>
        <fullName evidence="3">PKD-like family protein</fullName>
    </recommendedName>
</protein>
<dbReference type="RefSeq" id="WP_153512613.1">
    <property type="nucleotide sequence ID" value="NZ_CP045652.1"/>
</dbReference>
<dbReference type="AlphaFoldDB" id="A0A5Q0QE08"/>
<name>A0A5Q0QE08_9SPHI</name>
<gene>
    <name evidence="1" type="ORF">GFH32_16300</name>
</gene>
<evidence type="ECO:0008006" key="3">
    <source>
        <dbReference type="Google" id="ProtNLM"/>
    </source>
</evidence>
<reference evidence="1 2" key="1">
    <citation type="submission" date="2019-10" db="EMBL/GenBank/DDBJ databases">
        <authorList>
            <person name="Dong K."/>
        </authorList>
    </citation>
    <scope>NUCLEOTIDE SEQUENCE [LARGE SCALE GENOMIC DNA]</scope>
    <source>
        <strain evidence="2">dk4302</strain>
    </source>
</reference>
<evidence type="ECO:0000313" key="2">
    <source>
        <dbReference type="Proteomes" id="UP000326921"/>
    </source>
</evidence>
<dbReference type="PROSITE" id="PS51257">
    <property type="entry name" value="PROKAR_LIPOPROTEIN"/>
    <property type="match status" value="1"/>
</dbReference>
<proteinExistence type="predicted"/>
<dbReference type="Proteomes" id="UP000326921">
    <property type="component" value="Chromosome"/>
</dbReference>
<sequence>MKNTIYILIFSFITLLSSCNKDLGHYDYVDVDSLQLSNFPDTLEIKVGDALKYSPTLQSSLSPVDESVLAFEWVIFDRSNPNASEKKKILGKTRDLDLVPLLVAGTYPGYLTINNKETGNIWTYSFTLNITGAFGKYGWFILSDTDEQARLDFVQDDPKNWHSYPIMYRDLNKLIPNAVDGSPLEFVGKPRSLASIYNQDVVATLAKNYLYINTDINTYKINVSDGMLYNTTTYNFLNETASGSPKSADKMIGIGAGKSFAIKDNNIYSLYYVMQKYYNVPINSALSGETYRISDMVAMPMGNTNGNMITFDLDNRRLMKLNLQSANAVPLTSEGQAADVSDLKKDLVWLGQTSAFGGQAIAILKDENKYFLLRMTFTESAGFSVSSMKDITDTFTDISNAKHFAVDNLYGYVFYATDNKVYQYDMDANLLKVAKDLTGRKITLIKFATFSSNLTIGGPGFNNQLPRLEPAAYSLIIGSHDANSPNTSGKVEFWRVNGLMGALTESFKPFEGMGKVVDVVYSDVY</sequence>